<dbReference type="InterPro" id="IPR003594">
    <property type="entry name" value="HATPase_dom"/>
</dbReference>
<dbReference type="SUPFAM" id="SSF55874">
    <property type="entry name" value="ATPase domain of HSP90 chaperone/DNA topoisomerase II/histidine kinase"/>
    <property type="match status" value="1"/>
</dbReference>
<evidence type="ECO:0000259" key="2">
    <source>
        <dbReference type="Pfam" id="PF13581"/>
    </source>
</evidence>
<dbReference type="Proteomes" id="UP001595891">
    <property type="component" value="Unassembled WGS sequence"/>
</dbReference>
<keyword evidence="1" id="KW-0808">Transferase</keyword>
<gene>
    <name evidence="3" type="ORF">ACFO8L_19880</name>
</gene>
<feature type="domain" description="Histidine kinase/HSP90-like ATPase" evidence="2">
    <location>
        <begin position="5"/>
        <end position="92"/>
    </location>
</feature>
<dbReference type="PANTHER" id="PTHR35526">
    <property type="entry name" value="ANTI-SIGMA-F FACTOR RSBW-RELATED"/>
    <property type="match status" value="1"/>
</dbReference>
<dbReference type="GO" id="GO:0005524">
    <property type="term" value="F:ATP binding"/>
    <property type="evidence" value="ECO:0007669"/>
    <property type="project" value="UniProtKB-KW"/>
</dbReference>
<keyword evidence="3" id="KW-0067">ATP-binding</keyword>
<dbReference type="Gene3D" id="3.30.565.10">
    <property type="entry name" value="Histidine kinase-like ATPase, C-terminal domain"/>
    <property type="match status" value="1"/>
</dbReference>
<dbReference type="InterPro" id="IPR050267">
    <property type="entry name" value="Anti-sigma-factor_SerPK"/>
</dbReference>
<accession>A0ABV9EFL5</accession>
<dbReference type="InterPro" id="IPR036890">
    <property type="entry name" value="HATPase_C_sf"/>
</dbReference>
<comment type="caution">
    <text evidence="3">The sequence shown here is derived from an EMBL/GenBank/DDBJ whole genome shotgun (WGS) entry which is preliminary data.</text>
</comment>
<evidence type="ECO:0000256" key="1">
    <source>
        <dbReference type="ARBA" id="ARBA00022527"/>
    </source>
</evidence>
<keyword evidence="1" id="KW-0723">Serine/threonine-protein kinase</keyword>
<organism evidence="3 4">
    <name type="scientific">Sphaerisporangium corydalis</name>
    <dbReference type="NCBI Taxonomy" id="1441875"/>
    <lineage>
        <taxon>Bacteria</taxon>
        <taxon>Bacillati</taxon>
        <taxon>Actinomycetota</taxon>
        <taxon>Actinomycetes</taxon>
        <taxon>Streptosporangiales</taxon>
        <taxon>Streptosporangiaceae</taxon>
        <taxon>Sphaerisporangium</taxon>
    </lineage>
</organism>
<reference evidence="4" key="1">
    <citation type="journal article" date="2019" name="Int. J. Syst. Evol. Microbiol.">
        <title>The Global Catalogue of Microorganisms (GCM) 10K type strain sequencing project: providing services to taxonomists for standard genome sequencing and annotation.</title>
        <authorList>
            <consortium name="The Broad Institute Genomics Platform"/>
            <consortium name="The Broad Institute Genome Sequencing Center for Infectious Disease"/>
            <person name="Wu L."/>
            <person name="Ma J."/>
        </authorList>
    </citation>
    <scope>NUCLEOTIDE SEQUENCE [LARGE SCALE GENOMIC DNA]</scope>
    <source>
        <strain evidence="4">CCUG 49560</strain>
    </source>
</reference>
<keyword evidence="4" id="KW-1185">Reference proteome</keyword>
<proteinExistence type="predicted"/>
<evidence type="ECO:0000313" key="4">
    <source>
        <dbReference type="Proteomes" id="UP001595891"/>
    </source>
</evidence>
<keyword evidence="3" id="KW-0547">Nucleotide-binding</keyword>
<dbReference type="EMBL" id="JBHSFN010000011">
    <property type="protein sequence ID" value="MFC4588360.1"/>
    <property type="molecule type" value="Genomic_DNA"/>
</dbReference>
<protein>
    <submittedName>
        <fullName evidence="3">ATP-binding protein</fullName>
    </submittedName>
</protein>
<sequence length="115" mass="12577">MSQVLLVSELTANAIRHSDSGRHPCGQITVIIESYGRLLHIEVIDDGSAESTAELEGTANPDFERGRGLWLVDQMAARWGTRHDQSKHAVWFQIVMSCPKCGNEATEAATKANDA</sequence>
<evidence type="ECO:0000313" key="3">
    <source>
        <dbReference type="EMBL" id="MFC4588360.1"/>
    </source>
</evidence>
<dbReference type="PANTHER" id="PTHR35526:SF3">
    <property type="entry name" value="ANTI-SIGMA-F FACTOR RSBW"/>
    <property type="match status" value="1"/>
</dbReference>
<dbReference type="RefSeq" id="WP_262846788.1">
    <property type="nucleotide sequence ID" value="NZ_JANZYP010000052.1"/>
</dbReference>
<name>A0ABV9EFL5_9ACTN</name>
<keyword evidence="1" id="KW-0418">Kinase</keyword>
<dbReference type="CDD" id="cd16936">
    <property type="entry name" value="HATPase_RsbW-like"/>
    <property type="match status" value="1"/>
</dbReference>
<dbReference type="Pfam" id="PF13581">
    <property type="entry name" value="HATPase_c_2"/>
    <property type="match status" value="1"/>
</dbReference>